<evidence type="ECO:0000313" key="6">
    <source>
        <dbReference type="WBParaSite" id="GPUH_0001715901-mRNA-1"/>
    </source>
</evidence>
<dbReference type="OrthoDB" id="2127950at2759"/>
<evidence type="ECO:0000313" key="4">
    <source>
        <dbReference type="EMBL" id="VDN29243.1"/>
    </source>
</evidence>
<evidence type="ECO:0000256" key="2">
    <source>
        <dbReference type="ARBA" id="ARBA00023125"/>
    </source>
</evidence>
<dbReference type="InterPro" id="IPR000814">
    <property type="entry name" value="TBP"/>
</dbReference>
<dbReference type="EMBL" id="UYRT01084742">
    <property type="protein sequence ID" value="VDN29243.1"/>
    <property type="molecule type" value="Genomic_DNA"/>
</dbReference>
<dbReference type="InterPro" id="IPR012295">
    <property type="entry name" value="TBP_dom_sf"/>
</dbReference>
<dbReference type="PRINTS" id="PR00686">
    <property type="entry name" value="TIFACTORIID"/>
</dbReference>
<dbReference type="Pfam" id="PF00352">
    <property type="entry name" value="TBP"/>
    <property type="match status" value="1"/>
</dbReference>
<accession>A0A183E846</accession>
<comment type="similarity">
    <text evidence="1">Belongs to the TBP family.</text>
</comment>
<dbReference type="GO" id="GO:0003677">
    <property type="term" value="F:DNA binding"/>
    <property type="evidence" value="ECO:0007669"/>
    <property type="project" value="UniProtKB-KW"/>
</dbReference>
<dbReference type="PANTHER" id="PTHR10126">
    <property type="entry name" value="TATA-BOX BINDING PROTEIN"/>
    <property type="match status" value="1"/>
</dbReference>
<gene>
    <name evidence="4" type="ORF">GPUH_LOCUS17136</name>
</gene>
<reference evidence="6" key="1">
    <citation type="submission" date="2016-06" db="UniProtKB">
        <authorList>
            <consortium name="WormBaseParasite"/>
        </authorList>
    </citation>
    <scope>IDENTIFICATION</scope>
</reference>
<evidence type="ECO:0000256" key="1">
    <source>
        <dbReference type="ARBA" id="ARBA00005560"/>
    </source>
</evidence>
<dbReference type="Gene3D" id="3.30.310.10">
    <property type="entry name" value="TATA-Binding Protein"/>
    <property type="match status" value="1"/>
</dbReference>
<proteinExistence type="inferred from homology"/>
<dbReference type="AlphaFoldDB" id="A0A183E846"/>
<organism evidence="6">
    <name type="scientific">Gongylonema pulchrum</name>
    <dbReference type="NCBI Taxonomy" id="637853"/>
    <lineage>
        <taxon>Eukaryota</taxon>
        <taxon>Metazoa</taxon>
        <taxon>Ecdysozoa</taxon>
        <taxon>Nematoda</taxon>
        <taxon>Chromadorea</taxon>
        <taxon>Rhabditida</taxon>
        <taxon>Spirurina</taxon>
        <taxon>Spiruromorpha</taxon>
        <taxon>Spiruroidea</taxon>
        <taxon>Gongylonematidae</taxon>
        <taxon>Gongylonema</taxon>
    </lineage>
</organism>
<dbReference type="WBParaSite" id="GPUH_0001715901-mRNA-1">
    <property type="protein sequence ID" value="GPUH_0001715901-mRNA-1"/>
    <property type="gene ID" value="GPUH_0001715901"/>
</dbReference>
<dbReference type="Proteomes" id="UP000271098">
    <property type="component" value="Unassembled WGS sequence"/>
</dbReference>
<keyword evidence="5" id="KW-1185">Reference proteome</keyword>
<sequence length="136" mass="15269">MRMRQMVKLIFRTSFLGSTAITHSSDFSESECKRAARGVGRMVQKIMGKLADVVRIRNYRVCNVLATCKMPFGIKVEELAQKYPECSQYEPELSVGLVWRSTSPRATLRIHTTGSITVTGGNFISLEITKKPLVII</sequence>
<protein>
    <submittedName>
        <fullName evidence="6">TBP-like factor</fullName>
    </submittedName>
</protein>
<name>A0A183E846_9BILA</name>
<evidence type="ECO:0000256" key="3">
    <source>
        <dbReference type="ARBA" id="ARBA00023163"/>
    </source>
</evidence>
<dbReference type="GO" id="GO:0006352">
    <property type="term" value="P:DNA-templated transcription initiation"/>
    <property type="evidence" value="ECO:0007669"/>
    <property type="project" value="InterPro"/>
</dbReference>
<dbReference type="SUPFAM" id="SSF55945">
    <property type="entry name" value="TATA-box binding protein-like"/>
    <property type="match status" value="1"/>
</dbReference>
<keyword evidence="2" id="KW-0238">DNA-binding</keyword>
<reference evidence="4 5" key="2">
    <citation type="submission" date="2018-11" db="EMBL/GenBank/DDBJ databases">
        <authorList>
            <consortium name="Pathogen Informatics"/>
        </authorList>
    </citation>
    <scope>NUCLEOTIDE SEQUENCE [LARGE SCALE GENOMIC DNA]</scope>
</reference>
<keyword evidence="3" id="KW-0804">Transcription</keyword>
<evidence type="ECO:0000313" key="5">
    <source>
        <dbReference type="Proteomes" id="UP000271098"/>
    </source>
</evidence>